<comment type="cofactor">
    <cofactor evidence="1">
        <name>[4Fe-4S] cluster</name>
        <dbReference type="ChEBI" id="CHEBI:49883"/>
    </cofactor>
</comment>
<evidence type="ECO:0000256" key="5">
    <source>
        <dbReference type="ARBA" id="ARBA00023014"/>
    </source>
</evidence>
<dbReference type="InterPro" id="IPR050377">
    <property type="entry name" value="Radical_SAM_PqqE_MftC-like"/>
</dbReference>
<keyword evidence="2" id="KW-0949">S-adenosyl-L-methionine</keyword>
<dbReference type="OrthoDB" id="9810775at2"/>
<sequence length="419" mass="50284">MIEFDEKDIIYHGDYRDDLLSINLAITSYCNYQCSYCCAEMPPVNNNAAFIDYETIINVIDRFFLFNKNEYFIILTGGEPTIHPQFLDILNYLNNTYIDKEIYLSIITNGARSVEYYKNVFENTNNLKFLLRMSIHLEYAKIEHIKDIIILANQLNKNILINLMLHPILKEERENVYNELLKLRKNYKFDISFDELQEGDNFDKLDRRYTIDDFNWIDKINKEFNSLYPNNSSMYISTPSYIVNINNENVSIPKIEFNKAMRENKRSFKDMYCCYGINTFDIWGFGDTTGGACPMFKRYNIYDDFFNWYNIIGYTKCELEQCRCPFNDTLPKFRNENEAKKFVEEYKNKMNSLFISDMYQQLNNYQYKLENRIATLENKINDNQMEILSSKFNKLIDILAWFIPIKKWRNNFRNKIHNM</sequence>
<dbReference type="Pfam" id="PF04055">
    <property type="entry name" value="Radical_SAM"/>
    <property type="match status" value="1"/>
</dbReference>
<gene>
    <name evidence="8" type="ORF">EPJ72_12620</name>
</gene>
<dbReference type="GO" id="GO:0046872">
    <property type="term" value="F:metal ion binding"/>
    <property type="evidence" value="ECO:0007669"/>
    <property type="project" value="UniProtKB-KW"/>
</dbReference>
<dbReference type="PROSITE" id="PS51918">
    <property type="entry name" value="RADICAL_SAM"/>
    <property type="match status" value="1"/>
</dbReference>
<evidence type="ECO:0000256" key="1">
    <source>
        <dbReference type="ARBA" id="ARBA00001966"/>
    </source>
</evidence>
<keyword evidence="6" id="KW-0175">Coiled coil</keyword>
<dbReference type="InterPro" id="IPR013785">
    <property type="entry name" value="Aldolase_TIM"/>
</dbReference>
<dbReference type="Proteomes" id="UP000323176">
    <property type="component" value="Unassembled WGS sequence"/>
</dbReference>
<keyword evidence="5" id="KW-0411">Iron-sulfur</keyword>
<dbReference type="SFLD" id="SFLDG01067">
    <property type="entry name" value="SPASM/twitch_domain_containing"/>
    <property type="match status" value="1"/>
</dbReference>
<comment type="caution">
    <text evidence="8">The sequence shown here is derived from an EMBL/GenBank/DDBJ whole genome shotgun (WGS) entry which is preliminary data.</text>
</comment>
<dbReference type="CDD" id="cd01335">
    <property type="entry name" value="Radical_SAM"/>
    <property type="match status" value="1"/>
</dbReference>
<dbReference type="Gene3D" id="3.20.20.70">
    <property type="entry name" value="Aldolase class I"/>
    <property type="match status" value="1"/>
</dbReference>
<evidence type="ECO:0000256" key="6">
    <source>
        <dbReference type="SAM" id="Coils"/>
    </source>
</evidence>
<dbReference type="PANTHER" id="PTHR11228:SF7">
    <property type="entry name" value="PQQA PEPTIDE CYCLASE"/>
    <property type="match status" value="1"/>
</dbReference>
<dbReference type="AlphaFoldDB" id="A0A5C8EC44"/>
<dbReference type="SUPFAM" id="SSF102114">
    <property type="entry name" value="Radical SAM enzymes"/>
    <property type="match status" value="1"/>
</dbReference>
<reference evidence="8 9" key="1">
    <citation type="journal article" date="1992" name="Lakartidningen">
        <title>[Penicillin V and not amoxicillin is the first choice preparation in acute otitis].</title>
        <authorList>
            <person name="Kamme C."/>
            <person name="Lundgren K."/>
            <person name="Prellner K."/>
        </authorList>
    </citation>
    <scope>NUCLEOTIDE SEQUENCE [LARGE SCALE GENOMIC DNA]</scope>
    <source>
        <strain evidence="8 9">PC5538III-hc</strain>
    </source>
</reference>
<evidence type="ECO:0000313" key="9">
    <source>
        <dbReference type="Proteomes" id="UP000323176"/>
    </source>
</evidence>
<organism evidence="8 9">
    <name type="scientific">Brachyspira pilosicoli</name>
    <name type="common">Serpulina pilosicoli</name>
    <dbReference type="NCBI Taxonomy" id="52584"/>
    <lineage>
        <taxon>Bacteria</taxon>
        <taxon>Pseudomonadati</taxon>
        <taxon>Spirochaetota</taxon>
        <taxon>Spirochaetia</taxon>
        <taxon>Brachyspirales</taxon>
        <taxon>Brachyspiraceae</taxon>
        <taxon>Brachyspira</taxon>
    </lineage>
</organism>
<dbReference type="EMBL" id="SAXY01000078">
    <property type="protein sequence ID" value="TXJ35243.1"/>
    <property type="molecule type" value="Genomic_DNA"/>
</dbReference>
<evidence type="ECO:0000313" key="8">
    <source>
        <dbReference type="EMBL" id="TXJ35243.1"/>
    </source>
</evidence>
<dbReference type="InterPro" id="IPR007197">
    <property type="entry name" value="rSAM"/>
</dbReference>
<evidence type="ECO:0000259" key="7">
    <source>
        <dbReference type="PROSITE" id="PS51918"/>
    </source>
</evidence>
<keyword evidence="3" id="KW-0479">Metal-binding</keyword>
<dbReference type="SFLD" id="SFLDS00029">
    <property type="entry name" value="Radical_SAM"/>
    <property type="match status" value="1"/>
</dbReference>
<evidence type="ECO:0000256" key="3">
    <source>
        <dbReference type="ARBA" id="ARBA00022723"/>
    </source>
</evidence>
<feature type="domain" description="Radical SAM core" evidence="7">
    <location>
        <begin position="16"/>
        <end position="227"/>
    </location>
</feature>
<dbReference type="PANTHER" id="PTHR11228">
    <property type="entry name" value="RADICAL SAM DOMAIN PROTEIN"/>
    <property type="match status" value="1"/>
</dbReference>
<evidence type="ECO:0000256" key="2">
    <source>
        <dbReference type="ARBA" id="ARBA00022691"/>
    </source>
</evidence>
<protein>
    <submittedName>
        <fullName evidence="8">Radical SAM protein</fullName>
    </submittedName>
</protein>
<accession>A0A5C8EC44</accession>
<keyword evidence="4" id="KW-0408">Iron</keyword>
<dbReference type="GO" id="GO:0051536">
    <property type="term" value="F:iron-sulfur cluster binding"/>
    <property type="evidence" value="ECO:0007669"/>
    <property type="project" value="UniProtKB-KW"/>
</dbReference>
<feature type="coiled-coil region" evidence="6">
    <location>
        <begin position="359"/>
        <end position="386"/>
    </location>
</feature>
<evidence type="ECO:0000256" key="4">
    <source>
        <dbReference type="ARBA" id="ARBA00023004"/>
    </source>
</evidence>
<dbReference type="GO" id="GO:0003824">
    <property type="term" value="F:catalytic activity"/>
    <property type="evidence" value="ECO:0007669"/>
    <property type="project" value="InterPro"/>
</dbReference>
<dbReference type="InterPro" id="IPR058240">
    <property type="entry name" value="rSAM_sf"/>
</dbReference>
<proteinExistence type="predicted"/>
<name>A0A5C8EC44_BRAPL</name>